<accession>A0AAD9ZB53</accession>
<dbReference type="EMBL" id="JASNWA010000006">
    <property type="protein sequence ID" value="KAK3174431.1"/>
    <property type="molecule type" value="Genomic_DNA"/>
</dbReference>
<organism evidence="1 2">
    <name type="scientific">Lepraria neglecta</name>
    <dbReference type="NCBI Taxonomy" id="209136"/>
    <lineage>
        <taxon>Eukaryota</taxon>
        <taxon>Fungi</taxon>
        <taxon>Dikarya</taxon>
        <taxon>Ascomycota</taxon>
        <taxon>Pezizomycotina</taxon>
        <taxon>Lecanoromycetes</taxon>
        <taxon>OSLEUM clade</taxon>
        <taxon>Lecanoromycetidae</taxon>
        <taxon>Lecanorales</taxon>
        <taxon>Lecanorineae</taxon>
        <taxon>Stereocaulaceae</taxon>
        <taxon>Lepraria</taxon>
    </lineage>
</organism>
<sequence>MSSQQRLPNELLLEIPAYLNDGKIDHFDPVAIKPLQNLRLVSRLFLDAVTPLLFENMVLDLGFWDLQDIDRILRFVDANPKLAKHVRRLQFRMPPWSRTSRSVLDSGDHPPEWLVNLSDHEKDQIKKLIVIPLGTWRYAQQANAYKSRSTEEKFCNSLKKLPNLQHVEQAVSTHRPVQLARAYQQLYLNTGLDLDARHPEEEFSLYGFPKLGNRFPLSTLTANITSLKLRRIWVGEEAYTFRIPEQIEHLDIEFDNQRHDCYVLRDRELSNVLNAWRLHLGRLKQLKALRLGLRDSPVEAERPFRKHSIRSIRRFSISLSFADLLTSKTIDEVQMKHRVNDLESQKNHIQDTTDINRACMQDGPFPKLESLTLVNCPVRYNGLLAVCAAYQETLKKLELHRIFLDHAPHPMSATELIDLCRKFAPKLEHLGCSRFLFHHRDSIPDGWPHEGATGSIYVWEKHGNDHLRRRRRWDIDQLLNGEDRLVDGSKIERDDGDTFTSV</sequence>
<evidence type="ECO:0000313" key="1">
    <source>
        <dbReference type="EMBL" id="KAK3174431.1"/>
    </source>
</evidence>
<proteinExistence type="predicted"/>
<name>A0AAD9ZB53_9LECA</name>
<reference evidence="1" key="1">
    <citation type="submission" date="2022-11" db="EMBL/GenBank/DDBJ databases">
        <title>Chromosomal genome sequence assembly and mating type (MAT) locus characterization of the leprose asexual lichenized fungus Lepraria neglecta (Nyl.) Erichsen.</title>
        <authorList>
            <person name="Allen J.L."/>
            <person name="Pfeffer B."/>
        </authorList>
    </citation>
    <scope>NUCLEOTIDE SEQUENCE</scope>
    <source>
        <strain evidence="1">Allen 5258</strain>
    </source>
</reference>
<keyword evidence="2" id="KW-1185">Reference proteome</keyword>
<gene>
    <name evidence="1" type="ORF">OEA41_001677</name>
</gene>
<dbReference type="Proteomes" id="UP001276659">
    <property type="component" value="Unassembled WGS sequence"/>
</dbReference>
<comment type="caution">
    <text evidence="1">The sequence shown here is derived from an EMBL/GenBank/DDBJ whole genome shotgun (WGS) entry which is preliminary data.</text>
</comment>
<evidence type="ECO:0000313" key="2">
    <source>
        <dbReference type="Proteomes" id="UP001276659"/>
    </source>
</evidence>
<dbReference type="AlphaFoldDB" id="A0AAD9ZB53"/>
<protein>
    <submittedName>
        <fullName evidence="1">Uncharacterized protein</fullName>
    </submittedName>
</protein>